<feature type="region of interest" description="Disordered" evidence="1">
    <location>
        <begin position="363"/>
        <end position="478"/>
    </location>
</feature>
<accession>X6LS41</accession>
<dbReference type="OrthoDB" id="5099367at2759"/>
<feature type="compositionally biased region" description="Basic and acidic residues" evidence="1">
    <location>
        <begin position="365"/>
        <end position="379"/>
    </location>
</feature>
<evidence type="ECO:0000313" key="4">
    <source>
        <dbReference type="Proteomes" id="UP000023152"/>
    </source>
</evidence>
<dbReference type="InterPro" id="IPR013087">
    <property type="entry name" value="Znf_C2H2_type"/>
</dbReference>
<comment type="caution">
    <text evidence="3">The sequence shown here is derived from an EMBL/GenBank/DDBJ whole genome shotgun (WGS) entry which is preliminary data.</text>
</comment>
<dbReference type="EMBL" id="ASPP01029371">
    <property type="protein sequence ID" value="ETO04439.1"/>
    <property type="molecule type" value="Genomic_DNA"/>
</dbReference>
<feature type="compositionally biased region" description="Low complexity" evidence="1">
    <location>
        <begin position="586"/>
        <end position="597"/>
    </location>
</feature>
<reference evidence="3 4" key="1">
    <citation type="journal article" date="2013" name="Curr. Biol.">
        <title>The Genome of the Foraminiferan Reticulomyxa filosa.</title>
        <authorList>
            <person name="Glockner G."/>
            <person name="Hulsmann N."/>
            <person name="Schleicher M."/>
            <person name="Noegel A.A."/>
            <person name="Eichinger L."/>
            <person name="Gallinger C."/>
            <person name="Pawlowski J."/>
            <person name="Sierra R."/>
            <person name="Euteneuer U."/>
            <person name="Pillet L."/>
            <person name="Moustafa A."/>
            <person name="Platzer M."/>
            <person name="Groth M."/>
            <person name="Szafranski K."/>
            <person name="Schliwa M."/>
        </authorList>
    </citation>
    <scope>NUCLEOTIDE SEQUENCE [LARGE SCALE GENOMIC DNA]</scope>
</reference>
<dbReference type="InterPro" id="IPR036961">
    <property type="entry name" value="Kinesin_motor_dom_sf"/>
</dbReference>
<evidence type="ECO:0000256" key="1">
    <source>
        <dbReference type="SAM" id="MobiDB-lite"/>
    </source>
</evidence>
<dbReference type="Proteomes" id="UP000023152">
    <property type="component" value="Unassembled WGS sequence"/>
</dbReference>
<dbReference type="SUPFAM" id="SSF52540">
    <property type="entry name" value="P-loop containing nucleoside triphosphate hydrolases"/>
    <property type="match status" value="1"/>
</dbReference>
<feature type="non-terminal residue" evidence="3">
    <location>
        <position position="1185"/>
    </location>
</feature>
<feature type="domain" description="C2H2-type" evidence="2">
    <location>
        <begin position="732"/>
        <end position="754"/>
    </location>
</feature>
<protein>
    <recommendedName>
        <fullName evidence="2">C2H2-type domain-containing protein</fullName>
    </recommendedName>
</protein>
<organism evidence="3 4">
    <name type="scientific">Reticulomyxa filosa</name>
    <dbReference type="NCBI Taxonomy" id="46433"/>
    <lineage>
        <taxon>Eukaryota</taxon>
        <taxon>Sar</taxon>
        <taxon>Rhizaria</taxon>
        <taxon>Retaria</taxon>
        <taxon>Foraminifera</taxon>
        <taxon>Monothalamids</taxon>
        <taxon>Reticulomyxidae</taxon>
        <taxon>Reticulomyxa</taxon>
    </lineage>
</organism>
<feature type="compositionally biased region" description="Polar residues" evidence="1">
    <location>
        <begin position="422"/>
        <end position="447"/>
    </location>
</feature>
<dbReference type="InterPro" id="IPR027417">
    <property type="entry name" value="P-loop_NTPase"/>
</dbReference>
<keyword evidence="4" id="KW-1185">Reference proteome</keyword>
<sequence>MTHSQAAASNHKPSLNMHRFGVCSDSKVSSLSWAGTQKGIPIKTYALIEDTELSGTKEQYIKVTDNILSTRSGTTSRAGNHYIFDKAFGPSADLKDAILQINGPTVAMALDGYSVGELFRCTSALTILLNITAVEFYGTNVTKIRAYDLLNDANINAISNDQKKGHSSINPSKLSKRNIDNIADLENALVDIRKAAHSQLQVQTTGHSPPSGHTIFQLSICQTFVNNDHEVAQMKSNIFIVNLVGETLDNLTRHHKGFQNQIYIHNEILQSLESACVSSGLKQFRTIFKNLNKSKTNYRNQSGCGEWRKALLSCVARSSNISLMFVINPTVRVASSTDEILQFAAEISHIKVLPKELNIVLTGPPEKEQLQRPTDESNGEKNTSTNNNENNFNEATHSAEHTKSNELTPPHTHFTIQHDKPQTQPTNGSPQPSHCIPSSSLKEAQQSNDDHRTSISPKTRKVDVTVTSKKQQQSASSLLSSAVLDTALSPSLAIKKVHHHLVHDHVGEREKNVTPPLDSYDYDTNRTWSNLNQAPAKAIIQHSTNTRSIGNDMKCNDEQPDIDPDAVHLYRNNKTEKKDARHKTSKSSPKISSTMHSNGHAQGADNALTNGSVRRSLFVEPPRTIPNDNIHHNEPRKLFDNYNSNHMADPHDIENVFSIGGHFFQSTDPNTNIIADQPPNTEHTHNTESINHDNSDISFERDELFTVMPIHSPDPPQQATDIPSRKANSFECPVHGCSSVLKTEAGLHIHVNTHMSDEAGARVPQSYFQAFGRIICHRCRQILPSTVAWDNMHKKCHEDMVIQKRAFRNHRSRSHQSAEQKYEDESSNWQPPSMEEIINKPAKIIGRVPKNARSSIASTTAWILREVATNNDDAAWTKWLLFTRLILWDPGRGGSRHANATTKAIISRIKLWKENNLLKLWKDFCEHSNAIIAANEARELNPSKQAKTNASHAKAIKLTALGELSKAFKALTPSQPIKYDENTIQQLQQKHPPEAPPIELMHSLESDDVIHTLAPIPAHDPISVDELIAYTRKLGRTSAGGVDLFAAQHLIDLVPFEYESGTLSNWAKVTTLIINGMVCQSAAPIAYGARLIGIAKPDGSPRPIAIGSLLRRSAGAILMKRHAEKIKRIVGPNQFGINVKAGIELFIHGFKAVLQHIRPIKDAAAVKVDFKNAFNSCKRSRVIEL</sequence>
<proteinExistence type="predicted"/>
<evidence type="ECO:0000313" key="3">
    <source>
        <dbReference type="EMBL" id="ETO04439.1"/>
    </source>
</evidence>
<name>X6LS41_RETFI</name>
<feature type="region of interest" description="Disordered" evidence="1">
    <location>
        <begin position="808"/>
        <end position="833"/>
    </location>
</feature>
<dbReference type="PROSITE" id="PS00028">
    <property type="entry name" value="ZINC_FINGER_C2H2_1"/>
    <property type="match status" value="1"/>
</dbReference>
<feature type="region of interest" description="Disordered" evidence="1">
    <location>
        <begin position="572"/>
        <end position="612"/>
    </location>
</feature>
<feature type="compositionally biased region" description="Low complexity" evidence="1">
    <location>
        <begin position="380"/>
        <end position="394"/>
    </location>
</feature>
<gene>
    <name evidence="3" type="ORF">RFI_32957</name>
</gene>
<evidence type="ECO:0000259" key="2">
    <source>
        <dbReference type="PROSITE" id="PS00028"/>
    </source>
</evidence>
<dbReference type="AlphaFoldDB" id="X6LS41"/>
<feature type="compositionally biased region" description="Low complexity" evidence="1">
    <location>
        <begin position="465"/>
        <end position="478"/>
    </location>
</feature>
<dbReference type="Gene3D" id="3.40.850.10">
    <property type="entry name" value="Kinesin motor domain"/>
    <property type="match status" value="1"/>
</dbReference>